<evidence type="ECO:0000313" key="6">
    <source>
        <dbReference type="Proteomes" id="UP001284601"/>
    </source>
</evidence>
<dbReference type="InterPro" id="IPR037120">
    <property type="entry name" value="Haem_peroxidase_sf_animal"/>
</dbReference>
<feature type="region of interest" description="Disordered" evidence="4">
    <location>
        <begin position="145"/>
        <end position="173"/>
    </location>
</feature>
<dbReference type="InterPro" id="IPR019791">
    <property type="entry name" value="Haem_peroxidase_animal"/>
</dbReference>
<evidence type="ECO:0000313" key="5">
    <source>
        <dbReference type="EMBL" id="MDW5592772.1"/>
    </source>
</evidence>
<dbReference type="PANTHER" id="PTHR11475">
    <property type="entry name" value="OXIDASE/PEROXIDASE"/>
    <property type="match status" value="1"/>
</dbReference>
<dbReference type="Pfam" id="PF03098">
    <property type="entry name" value="An_peroxidase"/>
    <property type="match status" value="1"/>
</dbReference>
<protein>
    <submittedName>
        <fullName evidence="5">Heme peroxidase family protein</fullName>
    </submittedName>
</protein>
<proteinExistence type="predicted"/>
<organism evidence="5 6">
    <name type="scientific">Conexibacter stalactiti</name>
    <dbReference type="NCBI Taxonomy" id="1940611"/>
    <lineage>
        <taxon>Bacteria</taxon>
        <taxon>Bacillati</taxon>
        <taxon>Actinomycetota</taxon>
        <taxon>Thermoleophilia</taxon>
        <taxon>Solirubrobacterales</taxon>
        <taxon>Conexibacteraceae</taxon>
        <taxon>Conexibacter</taxon>
    </lineage>
</organism>
<dbReference type="RefSeq" id="WP_318595031.1">
    <property type="nucleotide sequence ID" value="NZ_JAWSTH010000001.1"/>
</dbReference>
<comment type="subcellular location">
    <subcellularLocation>
        <location evidence="1">Secreted</location>
    </subcellularLocation>
</comment>
<keyword evidence="5" id="KW-0560">Oxidoreductase</keyword>
<name>A0ABU4HHJ3_9ACTN</name>
<reference evidence="6" key="1">
    <citation type="submission" date="2023-07" db="EMBL/GenBank/DDBJ databases">
        <title>Conexibacter stalactiti sp. nov., isolated from stalactites in a lava cave and emended description of the genus Conexibacter.</title>
        <authorList>
            <person name="Lee S.D."/>
        </authorList>
    </citation>
    <scope>NUCLEOTIDE SEQUENCE [LARGE SCALE GENOMIC DNA]</scope>
    <source>
        <strain evidence="6">KCTC 39840</strain>
    </source>
</reference>
<evidence type="ECO:0000256" key="1">
    <source>
        <dbReference type="ARBA" id="ARBA00004613"/>
    </source>
</evidence>
<dbReference type="PANTHER" id="PTHR11475:SF4">
    <property type="entry name" value="CHORION PEROXIDASE"/>
    <property type="match status" value="1"/>
</dbReference>
<keyword evidence="6" id="KW-1185">Reference proteome</keyword>
<dbReference type="PRINTS" id="PR00457">
    <property type="entry name" value="ANPEROXIDASE"/>
</dbReference>
<sequence length="487" mass="54238">MAADELDLTTHGGITPRGLEAVPKSPLFEGRFGRMFRALPIPSHADAALRALGEALPEESNVGAAADNPAIPSAYTYFGQFVDHDITFDPVSQLQRVNDPDALVDFRTPRFDLDSVYGAGPSASPFLYESRDPVFGGVKLLVGRNPPNDPLQGGDPLDPQDLPRNEQGRALIGDPRNDENIIVSQLQLAFLKFHDRAADRVRRATRLNGAALFQETRRLVTWHYQWVVIHDFLERVVGPELVRDVLVRGRRFFDWENTPFMPVEFSAAAYRFGHSMVRPDYDLNETVTGVQIFARAARPGTFESLHGFRRLPSLWTIDWSHFAPLTRRRPQPSRKINIRLAPPLMRLPTSVDAGRNPLAVLNLLRGRALQLPSGQAVAGAMRLRPLTTAQLAFGRLRLAAAHRRAFELETPLWFYVLREAEVFGRSQRLGPVGGRIVAEVLIGLLEGDPSGFLKAEPDWRPGRGAVAFPAARRGDFTLSDLLRFATT</sequence>
<comment type="caution">
    <text evidence="5">The sequence shown here is derived from an EMBL/GenBank/DDBJ whole genome shotgun (WGS) entry which is preliminary data.</text>
</comment>
<keyword evidence="2" id="KW-0964">Secreted</keyword>
<evidence type="ECO:0000256" key="2">
    <source>
        <dbReference type="ARBA" id="ARBA00022525"/>
    </source>
</evidence>
<dbReference type="SUPFAM" id="SSF48113">
    <property type="entry name" value="Heme-dependent peroxidases"/>
    <property type="match status" value="1"/>
</dbReference>
<keyword evidence="3" id="KW-0325">Glycoprotein</keyword>
<dbReference type="EMBL" id="JAWSTH010000001">
    <property type="protein sequence ID" value="MDW5592772.1"/>
    <property type="molecule type" value="Genomic_DNA"/>
</dbReference>
<accession>A0ABU4HHJ3</accession>
<gene>
    <name evidence="5" type="ORF">R7226_00385</name>
</gene>
<keyword evidence="5" id="KW-0575">Peroxidase</keyword>
<dbReference type="CDD" id="cd09819">
    <property type="entry name" value="An_peroxidase_bacterial_1"/>
    <property type="match status" value="1"/>
</dbReference>
<dbReference type="GO" id="GO:0004601">
    <property type="term" value="F:peroxidase activity"/>
    <property type="evidence" value="ECO:0007669"/>
    <property type="project" value="UniProtKB-KW"/>
</dbReference>
<dbReference type="InterPro" id="IPR010255">
    <property type="entry name" value="Haem_peroxidase_sf"/>
</dbReference>
<evidence type="ECO:0000256" key="4">
    <source>
        <dbReference type="SAM" id="MobiDB-lite"/>
    </source>
</evidence>
<dbReference type="Gene3D" id="1.10.640.10">
    <property type="entry name" value="Haem peroxidase domain superfamily, animal type"/>
    <property type="match status" value="1"/>
</dbReference>
<evidence type="ECO:0000256" key="3">
    <source>
        <dbReference type="ARBA" id="ARBA00023180"/>
    </source>
</evidence>
<dbReference type="PROSITE" id="PS50292">
    <property type="entry name" value="PEROXIDASE_3"/>
    <property type="match status" value="1"/>
</dbReference>
<dbReference type="Proteomes" id="UP001284601">
    <property type="component" value="Unassembled WGS sequence"/>
</dbReference>